<dbReference type="VEuPathDB" id="TriTrypDB:LdBPK_101170.1"/>
<keyword evidence="1" id="KW-0732">Signal</keyword>
<dbReference type="KEGG" id="ldo:LDBPK_101170"/>
<dbReference type="RefSeq" id="XP_003858951.1">
    <property type="nucleotide sequence ID" value="XM_003858903.1"/>
</dbReference>
<proteinExistence type="predicted"/>
<reference evidence="3" key="2">
    <citation type="submission" date="2011-02" db="EMBL/GenBank/DDBJ databases">
        <title>Whole genome sequencing of Leishmania donovani clinical lines reveals dynamic variation related to drug resistance.</title>
        <authorList>
            <person name="Downing T."/>
            <person name="Imamura H."/>
            <person name="Sanders M."/>
            <person name="Decuypere S."/>
            <person name="Hertz-Fowler C."/>
            <person name="Clark T.G."/>
            <person name="Rijal S."/>
            <person name="Sundar S."/>
            <person name="Quail M.A."/>
            <person name="De Doncker S."/>
            <person name="Maes I."/>
            <person name="Vanaerschot M."/>
            <person name="Stark O."/>
            <person name="Schonian G."/>
            <person name="Dujardin J.C."/>
            <person name="Berriman M."/>
        </authorList>
    </citation>
    <scope>NUCLEOTIDE SEQUENCE [LARGE SCALE GENOMIC DNA]</scope>
    <source>
        <strain evidence="3">BPK282A1</strain>
    </source>
</reference>
<name>E9BAG1_LEIDO</name>
<evidence type="ECO:0008006" key="4">
    <source>
        <dbReference type="Google" id="ProtNLM"/>
    </source>
</evidence>
<gene>
    <name evidence="2" type="ORF">LDBPK_101170</name>
</gene>
<dbReference type="Proteomes" id="UP000008980">
    <property type="component" value="Chromosome 10"/>
</dbReference>
<dbReference type="EMBL" id="FR799597">
    <property type="protein sequence ID" value="CBZ32234.1"/>
    <property type="molecule type" value="Genomic_DNA"/>
</dbReference>
<sequence>MPHFVHAFFLFTAIAVMGQARRADVMVRNVGTETTNGTLLELSNVICNARCISLPRLFQTPPGPVLPSPPHTYKHRSA</sequence>
<protein>
    <recommendedName>
        <fullName evidence="4">Secreted protein</fullName>
    </recommendedName>
</protein>
<evidence type="ECO:0000313" key="3">
    <source>
        <dbReference type="Proteomes" id="UP000008980"/>
    </source>
</evidence>
<accession>E9BAG1</accession>
<organism evidence="2 3">
    <name type="scientific">Leishmania donovani</name>
    <dbReference type="NCBI Taxonomy" id="5661"/>
    <lineage>
        <taxon>Eukaryota</taxon>
        <taxon>Discoba</taxon>
        <taxon>Euglenozoa</taxon>
        <taxon>Kinetoplastea</taxon>
        <taxon>Metakinetoplastina</taxon>
        <taxon>Trypanosomatida</taxon>
        <taxon>Trypanosomatidae</taxon>
        <taxon>Leishmaniinae</taxon>
        <taxon>Leishmania</taxon>
    </lineage>
</organism>
<reference evidence="2 3" key="1">
    <citation type="journal article" date="2011" name="Genome Res.">
        <title>Whole genome sequencing of multiple Leishmania donovani clinical isolates provides insights into population structure and mechanisms of drug resistance.</title>
        <authorList>
            <person name="Downing T."/>
            <person name="Imamura H."/>
            <person name="Decuypere S."/>
            <person name="Clark T.G."/>
            <person name="Coombs G.H."/>
            <person name="Cotton J.A."/>
            <person name="Hilley J.D."/>
            <person name="de Doncker S."/>
            <person name="Maes I."/>
            <person name="Mottram J.C."/>
            <person name="Quail M.A."/>
            <person name="Rijal S."/>
            <person name="Sanders M."/>
            <person name="Schonian G."/>
            <person name="Stark O."/>
            <person name="Sundar S."/>
            <person name="Vanaerschot M."/>
            <person name="Hertz-Fowler C."/>
            <person name="Dujardin J.C."/>
            <person name="Berriman M."/>
        </authorList>
    </citation>
    <scope>NUCLEOTIDE SEQUENCE [LARGE SCALE GENOMIC DNA]</scope>
    <source>
        <strain evidence="2 3">BPK282A1</strain>
    </source>
</reference>
<dbReference type="AlphaFoldDB" id="E9BAG1"/>
<dbReference type="GeneID" id="13389250"/>
<feature type="chain" id="PRO_5003236621" description="Secreted protein" evidence="1">
    <location>
        <begin position="21"/>
        <end position="78"/>
    </location>
</feature>
<feature type="signal peptide" evidence="1">
    <location>
        <begin position="1"/>
        <end position="20"/>
    </location>
</feature>
<evidence type="ECO:0000256" key="1">
    <source>
        <dbReference type="SAM" id="SignalP"/>
    </source>
</evidence>
<evidence type="ECO:0000313" key="2">
    <source>
        <dbReference type="EMBL" id="CBZ32234.1"/>
    </source>
</evidence>